<name>A6GFB1_9BACT</name>
<dbReference type="SUPFAM" id="SSF56281">
    <property type="entry name" value="Metallo-hydrolase/oxidoreductase"/>
    <property type="match status" value="1"/>
</dbReference>
<evidence type="ECO:0000313" key="3">
    <source>
        <dbReference type="Proteomes" id="UP000005801"/>
    </source>
</evidence>
<dbReference type="CDD" id="cd16276">
    <property type="entry name" value="metallo-hydrolase-like_MBL-fold"/>
    <property type="match status" value="1"/>
</dbReference>
<dbReference type="SMART" id="SM00849">
    <property type="entry name" value="Lactamase_B"/>
    <property type="match status" value="1"/>
</dbReference>
<dbReference type="InterPro" id="IPR050855">
    <property type="entry name" value="NDM-1-like"/>
</dbReference>
<organism evidence="2 3">
    <name type="scientific">Plesiocystis pacifica SIR-1</name>
    <dbReference type="NCBI Taxonomy" id="391625"/>
    <lineage>
        <taxon>Bacteria</taxon>
        <taxon>Pseudomonadati</taxon>
        <taxon>Myxococcota</taxon>
        <taxon>Polyangia</taxon>
        <taxon>Nannocystales</taxon>
        <taxon>Nannocystaceae</taxon>
        <taxon>Plesiocystis</taxon>
    </lineage>
</organism>
<dbReference type="Pfam" id="PF00753">
    <property type="entry name" value="Lactamase_B"/>
    <property type="match status" value="1"/>
</dbReference>
<dbReference type="Gene3D" id="3.60.15.10">
    <property type="entry name" value="Ribonuclease Z/Hydroxyacylglutathione hydrolase-like"/>
    <property type="match status" value="1"/>
</dbReference>
<evidence type="ECO:0000259" key="1">
    <source>
        <dbReference type="SMART" id="SM00849"/>
    </source>
</evidence>
<dbReference type="InterPro" id="IPR036866">
    <property type="entry name" value="RibonucZ/Hydroxyglut_hydro"/>
</dbReference>
<dbReference type="PANTHER" id="PTHR42951:SF22">
    <property type="entry name" value="METALLO BETA-LACTAMASE SUPERFAMILY LIPOPROTEIN"/>
    <property type="match status" value="1"/>
</dbReference>
<dbReference type="AlphaFoldDB" id="A6GFB1"/>
<keyword evidence="3" id="KW-1185">Reference proteome</keyword>
<accession>A6GFB1</accession>
<dbReference type="EMBL" id="ABCS01000091">
    <property type="protein sequence ID" value="EDM75452.1"/>
    <property type="molecule type" value="Genomic_DNA"/>
</dbReference>
<feature type="domain" description="Metallo-beta-lactamase" evidence="1">
    <location>
        <begin position="76"/>
        <end position="243"/>
    </location>
</feature>
<dbReference type="InterPro" id="IPR001279">
    <property type="entry name" value="Metallo-B-lactamas"/>
</dbReference>
<proteinExistence type="predicted"/>
<evidence type="ECO:0000313" key="2">
    <source>
        <dbReference type="EMBL" id="EDM75452.1"/>
    </source>
</evidence>
<sequence length="336" mass="37140">MTMMTPKHWNRVLIAAIALLTTWLLVLLTPVHDLLRLTGLFNSSVPAESINPPVDPDTGYYLEELGEGAWFVSGWSHNAMFVVTDESVVVLDAPPSLGEAYVDAIREVTDKPVSHLIYSHAHTDHIGRADLFPEATVVAHALTAEALEARKDPRRRAPDITFEGRHSLTVGGVSIELAYHGPAHGPGNIAVYLPQQKVLSMIDVAFPKWVPVHEFAIAEDIDAYFAVYDHLLAYDFDHFVGGHANVGDRQDVQDQLDYALDVRESARAAAGNAPVQDIGKILAWTPNPYVTANFGFERMTAECEAPVVDRWDDRLGGVDVFTHSHCRRMVFQAITE</sequence>
<protein>
    <submittedName>
        <fullName evidence="2">Metallo-beta-lactamase family protein</fullName>
    </submittedName>
</protein>
<reference evidence="2 3" key="1">
    <citation type="submission" date="2007-06" db="EMBL/GenBank/DDBJ databases">
        <authorList>
            <person name="Shimkets L."/>
            <person name="Ferriera S."/>
            <person name="Johnson J."/>
            <person name="Kravitz S."/>
            <person name="Beeson K."/>
            <person name="Sutton G."/>
            <person name="Rogers Y.-H."/>
            <person name="Friedman R."/>
            <person name="Frazier M."/>
            <person name="Venter J.C."/>
        </authorList>
    </citation>
    <scope>NUCLEOTIDE SEQUENCE [LARGE SCALE GENOMIC DNA]</scope>
    <source>
        <strain evidence="2 3">SIR-1</strain>
    </source>
</reference>
<gene>
    <name evidence="2" type="ORF">PPSIR1_14590</name>
</gene>
<dbReference type="Proteomes" id="UP000005801">
    <property type="component" value="Unassembled WGS sequence"/>
</dbReference>
<dbReference type="PANTHER" id="PTHR42951">
    <property type="entry name" value="METALLO-BETA-LACTAMASE DOMAIN-CONTAINING"/>
    <property type="match status" value="1"/>
</dbReference>
<dbReference type="eggNOG" id="COG0491">
    <property type="taxonomic scope" value="Bacteria"/>
</dbReference>
<comment type="caution">
    <text evidence="2">The sequence shown here is derived from an EMBL/GenBank/DDBJ whole genome shotgun (WGS) entry which is preliminary data.</text>
</comment>